<comment type="caution">
    <text evidence="5">The sequence shown here is derived from an EMBL/GenBank/DDBJ whole genome shotgun (WGS) entry which is preliminary data.</text>
</comment>
<dbReference type="InterPro" id="IPR001611">
    <property type="entry name" value="Leu-rich_rpt"/>
</dbReference>
<sequence>MGNRKSVVSTAVFGDQGVGGGRAGGRGVDDDEVDHRNALPPPPDCSAFLSLIEEDDFWLDNIRIGNGSPQYTEEGQVDMSLPRDRASMKRLGRAIAGSRNLRGLCLDCLDELTSPSAVDGEGNETDDDDDDGNNNDDFLPSMIERRNLLLGGIRRNRSIRTPVIWGNDRPFGEGGIGHEILDAFQSNASNYDRFEMWRCPTEEEDVAAMEKIASFLVACRNLVEVKITSCRIGRDQLSTLLHGHAAGGGCGGLSRGLTKLDFDCNDVGIGGGCEVIANVLRDPSCALRVLSLRRNGIDDSGATMLADSLSNNDTLEELHLDDNPGISSGGIQAFSRLLCDASTINSTYHSNHTLRDLGMSSFPREVYRTLASNLLLNSSSPPPSIGGGCNGRSSDVGMRKILRNHTRLDVMSLLEWDIKLLPHVVIWFDKAKRVLSRHNDHGDPNHSDIVTMKWGAIFEFVRAMPTTWHASIFN</sequence>
<dbReference type="PANTHER" id="PTHR24113">
    <property type="entry name" value="RAN GTPASE-ACTIVATING PROTEIN 1"/>
    <property type="match status" value="1"/>
</dbReference>
<dbReference type="PANTHER" id="PTHR24113:SF12">
    <property type="entry name" value="RAN GTPASE-ACTIVATING PROTEIN 1"/>
    <property type="match status" value="1"/>
</dbReference>
<feature type="compositionally biased region" description="Gly residues" evidence="4">
    <location>
        <begin position="16"/>
        <end position="26"/>
    </location>
</feature>
<protein>
    <submittedName>
        <fullName evidence="5">Uncharacterized protein</fullName>
    </submittedName>
</protein>
<gene>
    <name evidence="5" type="ORF">ACHAXA_004704</name>
</gene>
<keyword evidence="6" id="KW-1185">Reference proteome</keyword>
<evidence type="ECO:0000256" key="4">
    <source>
        <dbReference type="SAM" id="MobiDB-lite"/>
    </source>
</evidence>
<dbReference type="InterPro" id="IPR032675">
    <property type="entry name" value="LRR_dom_sf"/>
</dbReference>
<dbReference type="AlphaFoldDB" id="A0ABD3SRI6"/>
<feature type="region of interest" description="Disordered" evidence="4">
    <location>
        <begin position="115"/>
        <end position="139"/>
    </location>
</feature>
<accession>A0ABD3SRI6</accession>
<dbReference type="Gene3D" id="3.80.10.10">
    <property type="entry name" value="Ribonuclease Inhibitor"/>
    <property type="match status" value="1"/>
</dbReference>
<dbReference type="InterPro" id="IPR027038">
    <property type="entry name" value="RanGap"/>
</dbReference>
<dbReference type="Pfam" id="PF13516">
    <property type="entry name" value="LRR_6"/>
    <property type="match status" value="2"/>
</dbReference>
<proteinExistence type="predicted"/>
<dbReference type="EMBL" id="JALLPB020000006">
    <property type="protein sequence ID" value="KAL3827229.1"/>
    <property type="molecule type" value="Genomic_DNA"/>
</dbReference>
<dbReference type="Proteomes" id="UP001530377">
    <property type="component" value="Unassembled WGS sequence"/>
</dbReference>
<organism evidence="5 6">
    <name type="scientific">Cyclostephanos tholiformis</name>
    <dbReference type="NCBI Taxonomy" id="382380"/>
    <lineage>
        <taxon>Eukaryota</taxon>
        <taxon>Sar</taxon>
        <taxon>Stramenopiles</taxon>
        <taxon>Ochrophyta</taxon>
        <taxon>Bacillariophyta</taxon>
        <taxon>Coscinodiscophyceae</taxon>
        <taxon>Thalassiosirophycidae</taxon>
        <taxon>Stephanodiscales</taxon>
        <taxon>Stephanodiscaceae</taxon>
        <taxon>Cyclostephanos</taxon>
    </lineage>
</organism>
<keyword evidence="1" id="KW-0343">GTPase activation</keyword>
<evidence type="ECO:0000313" key="6">
    <source>
        <dbReference type="Proteomes" id="UP001530377"/>
    </source>
</evidence>
<evidence type="ECO:0000313" key="5">
    <source>
        <dbReference type="EMBL" id="KAL3827229.1"/>
    </source>
</evidence>
<name>A0ABD3SRI6_9STRA</name>
<keyword evidence="2" id="KW-0433">Leucine-rich repeat</keyword>
<reference evidence="5 6" key="1">
    <citation type="submission" date="2024-10" db="EMBL/GenBank/DDBJ databases">
        <title>Updated reference genomes for cyclostephanoid diatoms.</title>
        <authorList>
            <person name="Roberts W.R."/>
            <person name="Alverson A.J."/>
        </authorList>
    </citation>
    <scope>NUCLEOTIDE SEQUENCE [LARGE SCALE GENOMIC DNA]</scope>
    <source>
        <strain evidence="5 6">AJA228-03</strain>
    </source>
</reference>
<dbReference type="GO" id="GO:0005096">
    <property type="term" value="F:GTPase activator activity"/>
    <property type="evidence" value="ECO:0007669"/>
    <property type="project" value="UniProtKB-KW"/>
</dbReference>
<feature type="compositionally biased region" description="Acidic residues" evidence="4">
    <location>
        <begin position="121"/>
        <end position="134"/>
    </location>
</feature>
<dbReference type="SUPFAM" id="SSF52047">
    <property type="entry name" value="RNI-like"/>
    <property type="match status" value="1"/>
</dbReference>
<keyword evidence="3" id="KW-0677">Repeat</keyword>
<evidence type="ECO:0000256" key="3">
    <source>
        <dbReference type="ARBA" id="ARBA00022737"/>
    </source>
</evidence>
<feature type="region of interest" description="Disordered" evidence="4">
    <location>
        <begin position="14"/>
        <end position="42"/>
    </location>
</feature>
<evidence type="ECO:0000256" key="1">
    <source>
        <dbReference type="ARBA" id="ARBA00022468"/>
    </source>
</evidence>
<evidence type="ECO:0000256" key="2">
    <source>
        <dbReference type="ARBA" id="ARBA00022614"/>
    </source>
</evidence>
<dbReference type="SMART" id="SM00368">
    <property type="entry name" value="LRR_RI"/>
    <property type="match status" value="3"/>
</dbReference>